<keyword evidence="3" id="KW-0539">Nucleus</keyword>
<feature type="region of interest" description="Disordered" evidence="4">
    <location>
        <begin position="1"/>
        <end position="37"/>
    </location>
</feature>
<dbReference type="GO" id="GO:0005634">
    <property type="term" value="C:nucleus"/>
    <property type="evidence" value="ECO:0007669"/>
    <property type="project" value="UniProtKB-SubCell"/>
</dbReference>
<dbReference type="PANTHER" id="PTHR19980">
    <property type="entry name" value="RNA CLEAVAGE STIMULATION FACTOR"/>
    <property type="match status" value="1"/>
</dbReference>
<feature type="compositionally biased region" description="Acidic residues" evidence="4">
    <location>
        <begin position="709"/>
        <end position="719"/>
    </location>
</feature>
<dbReference type="SUPFAM" id="SSF48452">
    <property type="entry name" value="TPR-like"/>
    <property type="match status" value="1"/>
</dbReference>
<proteinExistence type="predicted"/>
<evidence type="ECO:0000313" key="7">
    <source>
        <dbReference type="Proteomes" id="UP001431209"/>
    </source>
</evidence>
<protein>
    <submittedName>
        <fullName evidence="6">Cleavage stimulation factor subunit 3</fullName>
    </submittedName>
</protein>
<dbReference type="Proteomes" id="UP001431209">
    <property type="component" value="Unassembled WGS sequence"/>
</dbReference>
<accession>A0AAW2ZEP9</accession>
<dbReference type="AlphaFoldDB" id="A0AAW2ZEP9"/>
<name>A0AAW2ZEP9_9EUKA</name>
<dbReference type="GO" id="GO:0031124">
    <property type="term" value="P:mRNA 3'-end processing"/>
    <property type="evidence" value="ECO:0007669"/>
    <property type="project" value="InterPro"/>
</dbReference>
<dbReference type="InterPro" id="IPR045243">
    <property type="entry name" value="Rna14-like"/>
</dbReference>
<dbReference type="PANTHER" id="PTHR19980:SF0">
    <property type="entry name" value="CLEAVAGE STIMULATION FACTOR SUBUNIT 3"/>
    <property type="match status" value="1"/>
</dbReference>
<keyword evidence="7" id="KW-1185">Reference proteome</keyword>
<comment type="subcellular location">
    <subcellularLocation>
        <location evidence="1">Nucleus</location>
    </subcellularLocation>
</comment>
<comment type="caution">
    <text evidence="6">The sequence shown here is derived from an EMBL/GenBank/DDBJ whole genome shotgun (WGS) entry which is preliminary data.</text>
</comment>
<dbReference type="Gene3D" id="1.25.40.1040">
    <property type="match status" value="1"/>
</dbReference>
<keyword evidence="2" id="KW-0677">Repeat</keyword>
<evidence type="ECO:0000256" key="3">
    <source>
        <dbReference type="ARBA" id="ARBA00023242"/>
    </source>
</evidence>
<feature type="compositionally biased region" description="Basic and acidic residues" evidence="4">
    <location>
        <begin position="20"/>
        <end position="37"/>
    </location>
</feature>
<evidence type="ECO:0000256" key="4">
    <source>
        <dbReference type="SAM" id="MobiDB-lite"/>
    </source>
</evidence>
<feature type="compositionally biased region" description="Basic residues" evidence="4">
    <location>
        <begin position="733"/>
        <end position="743"/>
    </location>
</feature>
<feature type="domain" description="Suppressor of forked" evidence="5">
    <location>
        <begin position="35"/>
        <end position="559"/>
    </location>
</feature>
<sequence>MMSREQYRANSPGDDDDYDDNQRRQNRNDRSASQDKINQCEERIAKNIYDTEAWTSLMSEVKAMDIEMARPYYERFVLTYPTAGKYWKQYAEAEMQVSNYDKAEAIFKRCLHSCLNVELWRSYLNYIRDIKEKQDPNQNIAQAAYEYALDHVGKDISSTEIWNEFIDYLRNQKPSLYDQNHGRLRSTFQRAIGNPMHELDRIWRDYEQFENATSKATAKQTIADNQPRFKTAWNKYKEKKNMREGLLINMLARPPCGSHKEEQQKRIWLALIEFEKRNTQRFTNEELQSRVKFIYNQALLCLYHYPEVWYDAAMYCAESNVPTAVEESMDMFERACLALPKNILINLSFADFCEVRKFNDRAKTVYEKLLESRSDSIIFIQYQKFIRRTVSFEAARDVFIRARRADCSYHMYIASAMMEYQINNNANVATKVFELGLKQFINEPIYILNYLKHLEHLNDKNNQRVVFEKVLNTLPKQRAHEIWNKYLEFEEANGDPSTIEKAQTRKDEAYSTELVEVPTNNIMDGNVTLSYDETMRPNRIGKLIDRFRFMDLWPVRPDEMELMELDHNHEAGSHWLILSACAKADKERDVAHLSNAVNHGELRTEDPRRTKLQKDTAAKLKLNKYKQQFFRPNVDQMVLLNSTMAPASLSSIDNYLPEAVIAVLKLVPAHMGMMPNVDFVMESLRVNPLPPPPQQVMPRGGGVKRPNPDDDDDDDDDDGYSGNKPPANDIYGRRRAQKLQKTQ</sequence>
<dbReference type="Pfam" id="PF05843">
    <property type="entry name" value="Suf"/>
    <property type="match status" value="1"/>
</dbReference>
<dbReference type="InterPro" id="IPR011990">
    <property type="entry name" value="TPR-like_helical_dom_sf"/>
</dbReference>
<dbReference type="InterPro" id="IPR003107">
    <property type="entry name" value="HAT"/>
</dbReference>
<feature type="region of interest" description="Disordered" evidence="4">
    <location>
        <begin position="685"/>
        <end position="743"/>
    </location>
</feature>
<reference evidence="6 7" key="1">
    <citation type="submission" date="2024-03" db="EMBL/GenBank/DDBJ databases">
        <title>The Acrasis kona genome and developmental transcriptomes reveal deep origins of eukaryotic multicellular pathways.</title>
        <authorList>
            <person name="Sheikh S."/>
            <person name="Fu C.-J."/>
            <person name="Brown M.W."/>
            <person name="Baldauf S.L."/>
        </authorList>
    </citation>
    <scope>NUCLEOTIDE SEQUENCE [LARGE SCALE GENOMIC DNA]</scope>
    <source>
        <strain evidence="6 7">ATCC MYA-3509</strain>
    </source>
</reference>
<dbReference type="EMBL" id="JAOPGA020001377">
    <property type="protein sequence ID" value="KAL0487843.1"/>
    <property type="molecule type" value="Genomic_DNA"/>
</dbReference>
<evidence type="ECO:0000259" key="5">
    <source>
        <dbReference type="Pfam" id="PF05843"/>
    </source>
</evidence>
<organism evidence="6 7">
    <name type="scientific">Acrasis kona</name>
    <dbReference type="NCBI Taxonomy" id="1008807"/>
    <lineage>
        <taxon>Eukaryota</taxon>
        <taxon>Discoba</taxon>
        <taxon>Heterolobosea</taxon>
        <taxon>Tetramitia</taxon>
        <taxon>Eutetramitia</taxon>
        <taxon>Acrasidae</taxon>
        <taxon>Acrasis</taxon>
    </lineage>
</organism>
<dbReference type="GO" id="GO:0003729">
    <property type="term" value="F:mRNA binding"/>
    <property type="evidence" value="ECO:0007669"/>
    <property type="project" value="TreeGrafter"/>
</dbReference>
<dbReference type="InterPro" id="IPR008847">
    <property type="entry name" value="Suf"/>
</dbReference>
<evidence type="ECO:0000256" key="1">
    <source>
        <dbReference type="ARBA" id="ARBA00004123"/>
    </source>
</evidence>
<evidence type="ECO:0000256" key="2">
    <source>
        <dbReference type="ARBA" id="ARBA00022737"/>
    </source>
</evidence>
<dbReference type="SMART" id="SM00386">
    <property type="entry name" value="HAT"/>
    <property type="match status" value="10"/>
</dbReference>
<evidence type="ECO:0000313" key="6">
    <source>
        <dbReference type="EMBL" id="KAL0487843.1"/>
    </source>
</evidence>
<gene>
    <name evidence="6" type="ORF">AKO1_000061</name>
</gene>